<evidence type="ECO:0000313" key="2">
    <source>
        <dbReference type="EMBL" id="MBC8178548.1"/>
    </source>
</evidence>
<comment type="function">
    <text evidence="1">Toxic component of a type II toxin-antitoxin (TA) system.</text>
</comment>
<evidence type="ECO:0000256" key="1">
    <source>
        <dbReference type="PIRNR" id="PIRNR033490"/>
    </source>
</evidence>
<dbReference type="GO" id="GO:0016075">
    <property type="term" value="P:rRNA catabolic process"/>
    <property type="evidence" value="ECO:0007669"/>
    <property type="project" value="TreeGrafter"/>
</dbReference>
<dbReference type="SUPFAM" id="SSF50118">
    <property type="entry name" value="Cell growth inhibitor/plasmid maintenance toxic component"/>
    <property type="match status" value="1"/>
</dbReference>
<reference evidence="2 3" key="1">
    <citation type="submission" date="2020-08" db="EMBL/GenBank/DDBJ databases">
        <title>Bridging the membrane lipid divide: bacteria of the FCB group superphylum have the potential to synthesize archaeal ether lipids.</title>
        <authorList>
            <person name="Villanueva L."/>
            <person name="Von Meijenfeldt F.A.B."/>
            <person name="Westbye A.B."/>
            <person name="Yadav S."/>
            <person name="Hopmans E.C."/>
            <person name="Dutilh B.E."/>
            <person name="Sinninghe Damste J.S."/>
        </authorList>
    </citation>
    <scope>NUCLEOTIDE SEQUENCE [LARGE SCALE GENOMIC DNA]</scope>
    <source>
        <strain evidence="2">NIOZ-UU27</strain>
    </source>
</reference>
<keyword evidence="1" id="KW-0255">Endonuclease</keyword>
<evidence type="ECO:0000313" key="3">
    <source>
        <dbReference type="Proteomes" id="UP000650524"/>
    </source>
</evidence>
<dbReference type="AlphaFoldDB" id="A0A8J6N260"/>
<accession>A0A8J6N260</accession>
<dbReference type="GO" id="GO:0004521">
    <property type="term" value="F:RNA endonuclease activity"/>
    <property type="evidence" value="ECO:0007669"/>
    <property type="project" value="TreeGrafter"/>
</dbReference>
<dbReference type="PANTHER" id="PTHR33988:SF1">
    <property type="entry name" value="ENDORIBONUCLEASE MAZF7-RELATED"/>
    <property type="match status" value="1"/>
</dbReference>
<dbReference type="PIRSF" id="PIRSF033490">
    <property type="entry name" value="MazF"/>
    <property type="match status" value="1"/>
</dbReference>
<dbReference type="Gene3D" id="2.30.30.110">
    <property type="match status" value="1"/>
</dbReference>
<dbReference type="InterPro" id="IPR011067">
    <property type="entry name" value="Plasmid_toxin/cell-grow_inhib"/>
</dbReference>
<keyword evidence="1" id="KW-0540">Nuclease</keyword>
<dbReference type="Pfam" id="PF02452">
    <property type="entry name" value="PemK_toxin"/>
    <property type="match status" value="1"/>
</dbReference>
<dbReference type="PANTHER" id="PTHR33988">
    <property type="entry name" value="ENDORIBONUCLEASE MAZF-RELATED"/>
    <property type="match status" value="1"/>
</dbReference>
<dbReference type="EC" id="3.1.-.-" evidence="1"/>
<dbReference type="GO" id="GO:0006402">
    <property type="term" value="P:mRNA catabolic process"/>
    <property type="evidence" value="ECO:0007669"/>
    <property type="project" value="TreeGrafter"/>
</dbReference>
<proteinExistence type="inferred from homology"/>
<gene>
    <name evidence="2" type="ORF">H8E19_14175</name>
</gene>
<name>A0A8J6N260_9DELT</name>
<protein>
    <recommendedName>
        <fullName evidence="1">mRNA interferase</fullName>
        <ecNumber evidence="1">3.1.-.-</ecNumber>
    </recommendedName>
</protein>
<dbReference type="InterPro" id="IPR003477">
    <property type="entry name" value="PemK-like"/>
</dbReference>
<keyword evidence="1" id="KW-0378">Hydrolase</keyword>
<comment type="similarity">
    <text evidence="1">Belongs to the PemK/MazF family.</text>
</comment>
<dbReference type="GO" id="GO:0016787">
    <property type="term" value="F:hydrolase activity"/>
    <property type="evidence" value="ECO:0007669"/>
    <property type="project" value="UniProtKB-KW"/>
</dbReference>
<organism evidence="2 3">
    <name type="scientific">Candidatus Desulfacyla euxinica</name>
    <dbReference type="NCBI Taxonomy" id="2841693"/>
    <lineage>
        <taxon>Bacteria</taxon>
        <taxon>Deltaproteobacteria</taxon>
        <taxon>Candidatus Desulfacyla</taxon>
    </lineage>
</organism>
<comment type="caution">
    <text evidence="2">The sequence shown here is derived from an EMBL/GenBank/DDBJ whole genome shotgun (WGS) entry which is preliminary data.</text>
</comment>
<dbReference type="Proteomes" id="UP000650524">
    <property type="component" value="Unassembled WGS sequence"/>
</dbReference>
<dbReference type="GO" id="GO:0003677">
    <property type="term" value="F:DNA binding"/>
    <property type="evidence" value="ECO:0007669"/>
    <property type="project" value="InterPro"/>
</dbReference>
<dbReference type="EMBL" id="JACNJD010000287">
    <property type="protein sequence ID" value="MBC8178548.1"/>
    <property type="molecule type" value="Genomic_DNA"/>
</dbReference>
<sequence length="114" mass="12700">MNIRRGGCYLATLDPVIGHEISKTRPVVVISNDKNNEFSGTVTVLPITSKNLRKIYPFEVFLAKGEANLPKNSKIKADQIRTVDKGRLVKLIGTLDENQIEQIDKAAKIHLALF</sequence>